<evidence type="ECO:0000313" key="1">
    <source>
        <dbReference type="EMBL" id="EPC37001.1"/>
    </source>
</evidence>
<accession>S2NQD9</accession>
<gene>
    <name evidence="1" type="ORF">Lpp225_2194</name>
</gene>
<proteinExistence type="predicted"/>
<name>S2NQD9_LACPA</name>
<reference evidence="1 2" key="1">
    <citation type="journal article" date="2013" name="PLoS ONE">
        <title>Lactobacillus paracasei comparative genomics: towards species pan-genome definition and exploitation of diversity.</title>
        <authorList>
            <person name="Smokvina T."/>
            <person name="Wels M."/>
            <person name="Polka J."/>
            <person name="Chervaux C."/>
            <person name="Brisse S."/>
            <person name="Boekhorst J."/>
            <person name="van Hylckama Vlieg J.E."/>
            <person name="Siezen R.J."/>
        </authorList>
    </citation>
    <scope>NUCLEOTIDE SEQUENCE [LARGE SCALE GENOMIC DNA]</scope>
    <source>
        <strain evidence="1 2">Lpp225</strain>
    </source>
</reference>
<organism evidence="1 2">
    <name type="scientific">Lacticaseibacillus paracasei subsp. paracasei Lpp225</name>
    <dbReference type="NCBI Taxonomy" id="1256225"/>
    <lineage>
        <taxon>Bacteria</taxon>
        <taxon>Bacillati</taxon>
        <taxon>Bacillota</taxon>
        <taxon>Bacilli</taxon>
        <taxon>Lactobacillales</taxon>
        <taxon>Lactobacillaceae</taxon>
        <taxon>Lacticaseibacillus</taxon>
    </lineage>
</organism>
<dbReference type="AlphaFoldDB" id="S2NQD9"/>
<protein>
    <submittedName>
        <fullName evidence="1">Uncharacterized protein</fullName>
    </submittedName>
</protein>
<evidence type="ECO:0000313" key="2">
    <source>
        <dbReference type="Proteomes" id="UP000014270"/>
    </source>
</evidence>
<dbReference type="EMBL" id="ANMM01000017">
    <property type="protein sequence ID" value="EPC37001.1"/>
    <property type="molecule type" value="Genomic_DNA"/>
</dbReference>
<sequence length="45" mass="4903">MVGAKTPLLQPDHTLADYIKAPIMKLVLSDYQSKQLSALSGSQFP</sequence>
<dbReference type="PATRIC" id="fig|1256225.3.peg.2269"/>
<comment type="caution">
    <text evidence="1">The sequence shown here is derived from an EMBL/GenBank/DDBJ whole genome shotgun (WGS) entry which is preliminary data.</text>
</comment>
<dbReference type="Proteomes" id="UP000014270">
    <property type="component" value="Unassembled WGS sequence"/>
</dbReference>